<keyword evidence="1" id="KW-0813">Transport</keyword>
<name>A0ABQ8JBR9_DERPT</name>
<evidence type="ECO:0000313" key="3">
    <source>
        <dbReference type="EMBL" id="KAH9420065.1"/>
    </source>
</evidence>
<dbReference type="InterPro" id="IPR000971">
    <property type="entry name" value="Globin"/>
</dbReference>
<dbReference type="InterPro" id="IPR044399">
    <property type="entry name" value="Mb-like_M"/>
</dbReference>
<gene>
    <name evidence="3" type="ORF">DERP_001900</name>
</gene>
<reference evidence="3 4" key="2">
    <citation type="journal article" date="2022" name="Mol. Biol. Evol.">
        <title>Comparative Genomics Reveals Insights into the Divergent Evolution of Astigmatic Mites and Household Pest Adaptations.</title>
        <authorList>
            <person name="Xiong Q."/>
            <person name="Wan A.T."/>
            <person name="Liu X."/>
            <person name="Fung C.S."/>
            <person name="Xiao X."/>
            <person name="Malainual N."/>
            <person name="Hou J."/>
            <person name="Wang L."/>
            <person name="Wang M."/>
            <person name="Yang K.Y."/>
            <person name="Cui Y."/>
            <person name="Leung E.L."/>
            <person name="Nong W."/>
            <person name="Shin S.K."/>
            <person name="Au S.W."/>
            <person name="Jeong K.Y."/>
            <person name="Chew F.T."/>
            <person name="Hui J.H."/>
            <person name="Leung T.F."/>
            <person name="Tungtrongchitr A."/>
            <person name="Zhong N."/>
            <person name="Liu Z."/>
            <person name="Tsui S.K."/>
        </authorList>
    </citation>
    <scope>NUCLEOTIDE SEQUENCE [LARGE SCALE GENOMIC DNA]</scope>
    <source>
        <strain evidence="3">Derp</strain>
    </source>
</reference>
<feature type="domain" description="Globin" evidence="2">
    <location>
        <begin position="9"/>
        <end position="172"/>
    </location>
</feature>
<dbReference type="InterPro" id="IPR012292">
    <property type="entry name" value="Globin/Proto"/>
</dbReference>
<sequence length="172" mass="20981">MMNNNICEEFGEEELQSLRIQWDKIVHYQHECFGLKLFLRLLDLHPEYLCLFGFTWDEFNYHETIRLRAHGVNVMYMLNMLFDNLNDMDMFDEMICKLIRLHLMRGIQKSWFDDICEPFETVLKDFSQKLNIEHPEFIRKAFMFVKNRIQQLYDENLTEILLDQNSDTSETY</sequence>
<organism evidence="3 4">
    <name type="scientific">Dermatophagoides pteronyssinus</name>
    <name type="common">European house dust mite</name>
    <dbReference type="NCBI Taxonomy" id="6956"/>
    <lineage>
        <taxon>Eukaryota</taxon>
        <taxon>Metazoa</taxon>
        <taxon>Ecdysozoa</taxon>
        <taxon>Arthropoda</taxon>
        <taxon>Chelicerata</taxon>
        <taxon>Arachnida</taxon>
        <taxon>Acari</taxon>
        <taxon>Acariformes</taxon>
        <taxon>Sarcoptiformes</taxon>
        <taxon>Astigmata</taxon>
        <taxon>Psoroptidia</taxon>
        <taxon>Analgoidea</taxon>
        <taxon>Pyroglyphidae</taxon>
        <taxon>Dermatophagoidinae</taxon>
        <taxon>Dermatophagoides</taxon>
    </lineage>
</organism>
<evidence type="ECO:0000313" key="4">
    <source>
        <dbReference type="Proteomes" id="UP000887458"/>
    </source>
</evidence>
<comment type="similarity">
    <text evidence="1">Belongs to the globin family.</text>
</comment>
<dbReference type="EMBL" id="NJHN03000054">
    <property type="protein sequence ID" value="KAH9420065.1"/>
    <property type="molecule type" value="Genomic_DNA"/>
</dbReference>
<keyword evidence="1" id="KW-0408">Iron</keyword>
<evidence type="ECO:0000256" key="1">
    <source>
        <dbReference type="RuleBase" id="RU000356"/>
    </source>
</evidence>
<reference evidence="3 4" key="1">
    <citation type="journal article" date="2018" name="J. Allergy Clin. Immunol.">
        <title>High-quality assembly of Dermatophagoides pteronyssinus genome and transcriptome reveals a wide range of novel allergens.</title>
        <authorList>
            <person name="Liu X.Y."/>
            <person name="Yang K.Y."/>
            <person name="Wang M.Q."/>
            <person name="Kwok J.S."/>
            <person name="Zeng X."/>
            <person name="Yang Z."/>
            <person name="Xiao X.J."/>
            <person name="Lau C.P."/>
            <person name="Li Y."/>
            <person name="Huang Z.M."/>
            <person name="Ba J.G."/>
            <person name="Yim A.K."/>
            <person name="Ouyang C.Y."/>
            <person name="Ngai S.M."/>
            <person name="Chan T.F."/>
            <person name="Leung E.L."/>
            <person name="Liu L."/>
            <person name="Liu Z.G."/>
            <person name="Tsui S.K."/>
        </authorList>
    </citation>
    <scope>NUCLEOTIDE SEQUENCE [LARGE SCALE GENOMIC DNA]</scope>
    <source>
        <strain evidence="3">Derp</strain>
    </source>
</reference>
<dbReference type="PROSITE" id="PS01033">
    <property type="entry name" value="GLOBIN"/>
    <property type="match status" value="1"/>
</dbReference>
<dbReference type="Proteomes" id="UP000887458">
    <property type="component" value="Unassembled WGS sequence"/>
</dbReference>
<dbReference type="Pfam" id="PF00042">
    <property type="entry name" value="Globin"/>
    <property type="match status" value="1"/>
</dbReference>
<evidence type="ECO:0000259" key="2">
    <source>
        <dbReference type="PROSITE" id="PS01033"/>
    </source>
</evidence>
<keyword evidence="1" id="KW-0479">Metal-binding</keyword>
<keyword evidence="1" id="KW-0561">Oxygen transport</keyword>
<dbReference type="Gene3D" id="1.10.490.10">
    <property type="entry name" value="Globins"/>
    <property type="match status" value="1"/>
</dbReference>
<dbReference type="InterPro" id="IPR009050">
    <property type="entry name" value="Globin-like_sf"/>
</dbReference>
<protein>
    <recommendedName>
        <fullName evidence="2">Globin domain-containing protein</fullName>
    </recommendedName>
</protein>
<keyword evidence="4" id="KW-1185">Reference proteome</keyword>
<keyword evidence="1" id="KW-0349">Heme</keyword>
<dbReference type="SUPFAM" id="SSF46458">
    <property type="entry name" value="Globin-like"/>
    <property type="match status" value="1"/>
</dbReference>
<accession>A0ABQ8JBR9</accession>
<dbReference type="CDD" id="cd01040">
    <property type="entry name" value="Mb-like"/>
    <property type="match status" value="1"/>
</dbReference>
<comment type="caution">
    <text evidence="3">The sequence shown here is derived from an EMBL/GenBank/DDBJ whole genome shotgun (WGS) entry which is preliminary data.</text>
</comment>
<proteinExistence type="inferred from homology"/>